<dbReference type="KEGG" id="mah:MEALZ_1711"/>
<sequence length="65" mass="7224">MASIGAKFFLTPKLQLGSDYPQAPLAGCPQAELEGMCSQVRTWERDKYAEIFCMGEINFSHLALI</sequence>
<dbReference type="HOGENOM" id="CLU_2844794_0_0_6"/>
<accession>G4T0W4</accession>
<protein>
    <submittedName>
        <fullName evidence="1">Uncharacterized protein</fullName>
    </submittedName>
</protein>
<evidence type="ECO:0000313" key="2">
    <source>
        <dbReference type="Proteomes" id="UP000008315"/>
    </source>
</evidence>
<dbReference type="EMBL" id="FO082060">
    <property type="protein sequence ID" value="CCE23398.1"/>
    <property type="molecule type" value="Genomic_DNA"/>
</dbReference>
<proteinExistence type="predicted"/>
<reference evidence="2" key="1">
    <citation type="journal article" date="2012" name="J. Bacteriol.">
        <title>Genome sequence of the haloalkaliphilic methanotrophic bacterium Methylomicrobium alcaliphilum 20Z.</title>
        <authorList>
            <person name="Vuilleumier S."/>
            <person name="Khmelenina V.N."/>
            <person name="Bringel F."/>
            <person name="Reshetnikov A.S."/>
            <person name="Lajus A."/>
            <person name="Mangenot S."/>
            <person name="Rouy Z."/>
            <person name="Op den Camp H.J."/>
            <person name="Jetten M.S."/>
            <person name="Dispirito A.A."/>
            <person name="Dunfield P."/>
            <person name="Klotz M.G."/>
            <person name="Semrau J.D."/>
            <person name="Stein L.Y."/>
            <person name="Barbe V."/>
            <person name="Medigue C."/>
            <person name="Trotsenko Y.A."/>
            <person name="Kalyuzhnaya M.G."/>
        </authorList>
    </citation>
    <scope>NUCLEOTIDE SEQUENCE [LARGE SCALE GENOMIC DNA]</scope>
    <source>
        <strain evidence="2">DSM 19304 / NCIMB 14124 / VKM B-2133 / 20Z</strain>
    </source>
</reference>
<dbReference type="AlphaFoldDB" id="G4T0W4"/>
<evidence type="ECO:0000313" key="1">
    <source>
        <dbReference type="EMBL" id="CCE23398.1"/>
    </source>
</evidence>
<keyword evidence="2" id="KW-1185">Reference proteome</keyword>
<name>G4T0W4_META2</name>
<dbReference type="Proteomes" id="UP000008315">
    <property type="component" value="Chromosome"/>
</dbReference>
<organism evidence="1 2">
    <name type="scientific">Methylotuvimicrobium alcaliphilum (strain DSM 19304 / NCIMB 14124 / VKM B-2133 / 20Z)</name>
    <name type="common">Methylomicrobium alcaliphilum</name>
    <dbReference type="NCBI Taxonomy" id="1091494"/>
    <lineage>
        <taxon>Bacteria</taxon>
        <taxon>Pseudomonadati</taxon>
        <taxon>Pseudomonadota</taxon>
        <taxon>Gammaproteobacteria</taxon>
        <taxon>Methylococcales</taxon>
        <taxon>Methylococcaceae</taxon>
        <taxon>Methylotuvimicrobium</taxon>
    </lineage>
</organism>
<gene>
    <name evidence="1" type="ordered locus">MEALZ_1711</name>
</gene>